<dbReference type="EC" id="2.5.1.78" evidence="3 7"/>
<dbReference type="Proteomes" id="UP000885672">
    <property type="component" value="Unassembled WGS sequence"/>
</dbReference>
<sequence>MEKREFQGKLDARGRKFALVVSRFNDLLSRQLLSGALDCLERHSAEAADVYWVAGAYEIPAVARKLAATGRFDGIVAVGAVIRGDTPHNEYINAEVAKGLAKVYFESGVPVTFGVITADTLEQALERAGTKSGNKGWTAALAAIEMTDLNASLK</sequence>
<dbReference type="Pfam" id="PF00885">
    <property type="entry name" value="DMRL_synthase"/>
    <property type="match status" value="1"/>
</dbReference>
<feature type="binding site" evidence="7">
    <location>
        <begin position="56"/>
        <end position="58"/>
    </location>
    <ligand>
        <name>5-amino-6-(D-ribitylamino)uracil</name>
        <dbReference type="ChEBI" id="CHEBI:15934"/>
    </ligand>
</feature>
<comment type="similarity">
    <text evidence="2 7">Belongs to the DMRL synthase family.</text>
</comment>
<dbReference type="GO" id="GO:0000906">
    <property type="term" value="F:6,7-dimethyl-8-ribityllumazine synthase activity"/>
    <property type="evidence" value="ECO:0007669"/>
    <property type="project" value="UniProtKB-UniRule"/>
</dbReference>
<reference evidence="8" key="1">
    <citation type="journal article" date="2020" name="mSystems">
        <title>Genome- and Community-Level Interaction Insights into Carbon Utilization and Element Cycling Functions of Hydrothermarchaeota in Hydrothermal Sediment.</title>
        <authorList>
            <person name="Zhou Z."/>
            <person name="Liu Y."/>
            <person name="Xu W."/>
            <person name="Pan J."/>
            <person name="Luo Z.H."/>
            <person name="Li M."/>
        </authorList>
    </citation>
    <scope>NUCLEOTIDE SEQUENCE [LARGE SCALE GENOMIC DNA]</scope>
    <source>
        <strain evidence="8">SpSt-1182</strain>
    </source>
</reference>
<proteinExistence type="inferred from homology"/>
<evidence type="ECO:0000256" key="2">
    <source>
        <dbReference type="ARBA" id="ARBA00007424"/>
    </source>
</evidence>
<accession>A0A7V0T6H7</accession>
<dbReference type="InterPro" id="IPR034964">
    <property type="entry name" value="LS"/>
</dbReference>
<dbReference type="CDD" id="cd09209">
    <property type="entry name" value="Lumazine_synthase-I"/>
    <property type="match status" value="1"/>
</dbReference>
<dbReference type="SUPFAM" id="SSF52121">
    <property type="entry name" value="Lumazine synthase"/>
    <property type="match status" value="1"/>
</dbReference>
<keyword evidence="5 7" id="KW-0808">Transferase</keyword>
<evidence type="ECO:0000256" key="4">
    <source>
        <dbReference type="ARBA" id="ARBA00022619"/>
    </source>
</evidence>
<keyword evidence="4 7" id="KW-0686">Riboflavin biosynthesis</keyword>
<comment type="pathway">
    <text evidence="1 7">Cofactor biosynthesis; riboflavin biosynthesis; riboflavin from 2-hydroxy-3-oxobutyl phosphate and 5-amino-6-(D-ribitylamino)uracil: step 1/2.</text>
</comment>
<evidence type="ECO:0000256" key="5">
    <source>
        <dbReference type="ARBA" id="ARBA00022679"/>
    </source>
</evidence>
<dbReference type="InterPro" id="IPR036467">
    <property type="entry name" value="LS/RS_sf"/>
</dbReference>
<evidence type="ECO:0000256" key="1">
    <source>
        <dbReference type="ARBA" id="ARBA00004917"/>
    </source>
</evidence>
<feature type="binding site" evidence="7">
    <location>
        <position position="113"/>
    </location>
    <ligand>
        <name>5-amino-6-(D-ribitylamino)uracil</name>
        <dbReference type="ChEBI" id="CHEBI:15934"/>
    </ligand>
</feature>
<dbReference type="AlphaFoldDB" id="A0A7V0T6H7"/>
<dbReference type="PANTHER" id="PTHR21058:SF0">
    <property type="entry name" value="6,7-DIMETHYL-8-RIBITYLLUMAZINE SYNTHASE"/>
    <property type="match status" value="1"/>
</dbReference>
<gene>
    <name evidence="7" type="primary">ribH</name>
    <name evidence="8" type="ORF">ENN51_07265</name>
</gene>
<comment type="catalytic activity">
    <reaction evidence="6 7">
        <text>(2S)-2-hydroxy-3-oxobutyl phosphate + 5-amino-6-(D-ribitylamino)uracil = 6,7-dimethyl-8-(1-D-ribityl)lumazine + phosphate + 2 H2O + H(+)</text>
        <dbReference type="Rhea" id="RHEA:26152"/>
        <dbReference type="ChEBI" id="CHEBI:15377"/>
        <dbReference type="ChEBI" id="CHEBI:15378"/>
        <dbReference type="ChEBI" id="CHEBI:15934"/>
        <dbReference type="ChEBI" id="CHEBI:43474"/>
        <dbReference type="ChEBI" id="CHEBI:58201"/>
        <dbReference type="ChEBI" id="CHEBI:58830"/>
        <dbReference type="EC" id="2.5.1.78"/>
    </reaction>
</comment>
<dbReference type="HAMAP" id="MF_00178">
    <property type="entry name" value="Lumazine_synth"/>
    <property type="match status" value="1"/>
</dbReference>
<evidence type="ECO:0000256" key="7">
    <source>
        <dbReference type="HAMAP-Rule" id="MF_00178"/>
    </source>
</evidence>
<dbReference type="NCBIfam" id="TIGR00114">
    <property type="entry name" value="lumazine-synth"/>
    <property type="match status" value="1"/>
</dbReference>
<comment type="caution">
    <text evidence="8">The sequence shown here is derived from an EMBL/GenBank/DDBJ whole genome shotgun (WGS) entry which is preliminary data.</text>
</comment>
<dbReference type="GO" id="GO:0005829">
    <property type="term" value="C:cytosol"/>
    <property type="evidence" value="ECO:0007669"/>
    <property type="project" value="TreeGrafter"/>
</dbReference>
<dbReference type="GO" id="GO:0009349">
    <property type="term" value="C:riboflavin synthase complex"/>
    <property type="evidence" value="ECO:0007669"/>
    <property type="project" value="UniProtKB-UniRule"/>
</dbReference>
<organism evidence="8">
    <name type="scientific">candidate division WOR-3 bacterium</name>
    <dbReference type="NCBI Taxonomy" id="2052148"/>
    <lineage>
        <taxon>Bacteria</taxon>
        <taxon>Bacteria division WOR-3</taxon>
    </lineage>
</organism>
<feature type="binding site" evidence="7">
    <location>
        <begin position="80"/>
        <end position="82"/>
    </location>
    <ligand>
        <name>5-amino-6-(D-ribitylamino)uracil</name>
        <dbReference type="ChEBI" id="CHEBI:15934"/>
    </ligand>
</feature>
<evidence type="ECO:0000256" key="3">
    <source>
        <dbReference type="ARBA" id="ARBA00012664"/>
    </source>
</evidence>
<name>A0A7V0T6H7_UNCW3</name>
<dbReference type="EMBL" id="DSBX01000271">
    <property type="protein sequence ID" value="HDR00063.1"/>
    <property type="molecule type" value="Genomic_DNA"/>
</dbReference>
<feature type="binding site" evidence="7">
    <location>
        <begin position="85"/>
        <end position="86"/>
    </location>
    <ligand>
        <name>(2S)-2-hydroxy-3-oxobutyl phosphate</name>
        <dbReference type="ChEBI" id="CHEBI:58830"/>
    </ligand>
</feature>
<feature type="binding site" evidence="7">
    <location>
        <position position="24"/>
    </location>
    <ligand>
        <name>5-amino-6-(D-ribitylamino)uracil</name>
        <dbReference type="ChEBI" id="CHEBI:15934"/>
    </ligand>
</feature>
<evidence type="ECO:0000256" key="6">
    <source>
        <dbReference type="ARBA" id="ARBA00048785"/>
    </source>
</evidence>
<dbReference type="GO" id="GO:0009231">
    <property type="term" value="P:riboflavin biosynthetic process"/>
    <property type="evidence" value="ECO:0007669"/>
    <property type="project" value="UniProtKB-UniRule"/>
</dbReference>
<comment type="function">
    <text evidence="7">Catalyzes the formation of 6,7-dimethyl-8-ribityllumazine by condensation of 5-amino-6-(D-ribitylamino)uracil with 3,4-dihydroxy-2-butanone 4-phosphate. This is the penultimate step in the biosynthesis of riboflavin.</text>
</comment>
<feature type="active site" description="Proton donor" evidence="7">
    <location>
        <position position="88"/>
    </location>
</feature>
<feature type="binding site" evidence="7">
    <location>
        <position position="127"/>
    </location>
    <ligand>
        <name>(2S)-2-hydroxy-3-oxobutyl phosphate</name>
        <dbReference type="ChEBI" id="CHEBI:58830"/>
    </ligand>
</feature>
<evidence type="ECO:0000313" key="8">
    <source>
        <dbReference type="EMBL" id="HDR00063.1"/>
    </source>
</evidence>
<dbReference type="Gene3D" id="3.40.50.960">
    <property type="entry name" value="Lumazine/riboflavin synthase"/>
    <property type="match status" value="1"/>
</dbReference>
<dbReference type="InterPro" id="IPR002180">
    <property type="entry name" value="LS/RS"/>
</dbReference>
<dbReference type="UniPathway" id="UPA00275">
    <property type="reaction ID" value="UER00404"/>
</dbReference>
<dbReference type="PANTHER" id="PTHR21058">
    <property type="entry name" value="6,7-DIMETHYL-8-RIBITYLLUMAZINE SYNTHASE DMRL SYNTHASE LUMAZINE SYNTHASE"/>
    <property type="match status" value="1"/>
</dbReference>
<protein>
    <recommendedName>
        <fullName evidence="3 7">6,7-dimethyl-8-ribityllumazine synthase</fullName>
        <shortName evidence="7">DMRL synthase</shortName>
        <shortName evidence="7">LS</shortName>
        <shortName evidence="7">Lumazine synthase</shortName>
        <ecNumber evidence="3 7">2.5.1.78</ecNumber>
    </recommendedName>
</protein>